<reference evidence="1 2" key="1">
    <citation type="submission" date="2022-09" db="EMBL/GenBank/DDBJ databases">
        <title>Enrichment on poylsaccharides allowed isolation of novel metabolic and taxonomic groups of Haloarchaea.</title>
        <authorList>
            <person name="Sorokin D.Y."/>
            <person name="Elcheninov A.G."/>
            <person name="Khizhniak T.V."/>
            <person name="Kolganova T.V."/>
            <person name="Kublanov I.V."/>
        </authorList>
    </citation>
    <scope>NUCLEOTIDE SEQUENCE [LARGE SCALE GENOMIC DNA]</scope>
    <source>
        <strain evidence="1 2">AArc-curdl1</strain>
    </source>
</reference>
<name>A0AAP3E7Q5_9EURY</name>
<gene>
    <name evidence="1" type="ORF">OB919_10795</name>
</gene>
<evidence type="ECO:0000313" key="2">
    <source>
        <dbReference type="Proteomes" id="UP001321047"/>
    </source>
</evidence>
<comment type="caution">
    <text evidence="1">The sequence shown here is derived from an EMBL/GenBank/DDBJ whole genome shotgun (WGS) entry which is preliminary data.</text>
</comment>
<dbReference type="Proteomes" id="UP001321047">
    <property type="component" value="Unassembled WGS sequence"/>
</dbReference>
<evidence type="ECO:0008006" key="3">
    <source>
        <dbReference type="Google" id="ProtNLM"/>
    </source>
</evidence>
<dbReference type="EMBL" id="JAOPJZ010000007">
    <property type="protein sequence ID" value="MCU4752469.1"/>
    <property type="molecule type" value="Genomic_DNA"/>
</dbReference>
<dbReference type="AlphaFoldDB" id="A0AAP3E7Q5"/>
<organism evidence="1 2">
    <name type="scientific">Natronosalvus hydrolyticus</name>
    <dbReference type="NCBI Taxonomy" id="2979988"/>
    <lineage>
        <taxon>Archaea</taxon>
        <taxon>Methanobacteriati</taxon>
        <taxon>Methanobacteriota</taxon>
        <taxon>Stenosarchaea group</taxon>
        <taxon>Halobacteria</taxon>
        <taxon>Halobacteriales</taxon>
        <taxon>Natrialbaceae</taxon>
        <taxon>Natronosalvus</taxon>
    </lineage>
</organism>
<protein>
    <recommendedName>
        <fullName evidence="3">DUF1102 domain-containing protein</fullName>
    </recommendedName>
</protein>
<dbReference type="GeneID" id="73531976"/>
<sequence>MKRRNFLVGVGGTAIGGSALLGTGAFSRVESTRSVNIEVAPDDEAYLGLVPLDTPNSNNYVGLDDNGHLEVNIADQPEGDGVNSNSTTYFEGMFDICNNGKDTATVYIDVTGLEFHSSAPNGINAEGTPVADVRDEDGNSIVMDSSDDWEAPGFQALVLETGECETMKIVTQTYGVDATEDEPLVTGDVTIVADAPGAGEEPQNPA</sequence>
<evidence type="ECO:0000313" key="1">
    <source>
        <dbReference type="EMBL" id="MCU4752469.1"/>
    </source>
</evidence>
<accession>A0AAP3E7Q5</accession>
<keyword evidence="2" id="KW-1185">Reference proteome</keyword>
<proteinExistence type="predicted"/>
<dbReference type="RefSeq" id="WP_254808228.1">
    <property type="nucleotide sequence ID" value="NZ_JAOPJZ010000007.1"/>
</dbReference>